<feature type="chain" id="PRO_5042913012" evidence="1">
    <location>
        <begin position="23"/>
        <end position="173"/>
    </location>
</feature>
<keyword evidence="3" id="KW-1185">Reference proteome</keyword>
<proteinExistence type="predicted"/>
<name>A0AAP0RBM7_LIQFO</name>
<accession>A0AAP0RBM7</accession>
<sequence>MLHKMVHLVYHLLLEIIPLVCHLLDLAVPTETVETLPGALNSLLTPPIIDIQIVVNALHNLSELLIQNRSSDLDSLKENDQEILKHVINNLYLCIRKRGGQRTLVSETAHPGTSYCPRKSTDFHEGTDMGFQVTRTKAVSVQRRPYNQNEHEKQISFPSVYSERVLDSFPPSR</sequence>
<evidence type="ECO:0000256" key="1">
    <source>
        <dbReference type="SAM" id="SignalP"/>
    </source>
</evidence>
<protein>
    <submittedName>
        <fullName evidence="2">Uncharacterized protein</fullName>
    </submittedName>
</protein>
<evidence type="ECO:0000313" key="2">
    <source>
        <dbReference type="EMBL" id="KAK9274654.1"/>
    </source>
</evidence>
<dbReference type="AlphaFoldDB" id="A0AAP0RBM7"/>
<dbReference type="Proteomes" id="UP001415857">
    <property type="component" value="Unassembled WGS sequence"/>
</dbReference>
<dbReference type="PANTHER" id="PTHR34361:SF6">
    <property type="entry name" value="POX DOMAIN-CONTAINING PROTEIN"/>
    <property type="match status" value="1"/>
</dbReference>
<dbReference type="PANTHER" id="PTHR34361">
    <property type="entry name" value="OS08G0157800 PROTEIN"/>
    <property type="match status" value="1"/>
</dbReference>
<evidence type="ECO:0000313" key="3">
    <source>
        <dbReference type="Proteomes" id="UP001415857"/>
    </source>
</evidence>
<gene>
    <name evidence="2" type="ORF">L1049_021905</name>
</gene>
<reference evidence="2 3" key="1">
    <citation type="journal article" date="2024" name="Plant J.">
        <title>Genome sequences and population genomics reveal climatic adaptation and genomic divergence between two closely related sweetgum species.</title>
        <authorList>
            <person name="Xu W.Q."/>
            <person name="Ren C.Q."/>
            <person name="Zhang X.Y."/>
            <person name="Comes H.P."/>
            <person name="Liu X.H."/>
            <person name="Li Y.G."/>
            <person name="Kettle C.J."/>
            <person name="Jalonen R."/>
            <person name="Gaisberger H."/>
            <person name="Ma Y.Z."/>
            <person name="Qiu Y.X."/>
        </authorList>
    </citation>
    <scope>NUCLEOTIDE SEQUENCE [LARGE SCALE GENOMIC DNA]</scope>
    <source>
        <strain evidence="2">Hangzhou</strain>
    </source>
</reference>
<comment type="caution">
    <text evidence="2">The sequence shown here is derived from an EMBL/GenBank/DDBJ whole genome shotgun (WGS) entry which is preliminary data.</text>
</comment>
<organism evidence="2 3">
    <name type="scientific">Liquidambar formosana</name>
    <name type="common">Formosan gum</name>
    <dbReference type="NCBI Taxonomy" id="63359"/>
    <lineage>
        <taxon>Eukaryota</taxon>
        <taxon>Viridiplantae</taxon>
        <taxon>Streptophyta</taxon>
        <taxon>Embryophyta</taxon>
        <taxon>Tracheophyta</taxon>
        <taxon>Spermatophyta</taxon>
        <taxon>Magnoliopsida</taxon>
        <taxon>eudicotyledons</taxon>
        <taxon>Gunneridae</taxon>
        <taxon>Pentapetalae</taxon>
        <taxon>Saxifragales</taxon>
        <taxon>Altingiaceae</taxon>
        <taxon>Liquidambar</taxon>
    </lineage>
</organism>
<feature type="signal peptide" evidence="1">
    <location>
        <begin position="1"/>
        <end position="22"/>
    </location>
</feature>
<dbReference type="EMBL" id="JBBPBK010000011">
    <property type="protein sequence ID" value="KAK9274654.1"/>
    <property type="molecule type" value="Genomic_DNA"/>
</dbReference>
<keyword evidence="1" id="KW-0732">Signal</keyword>